<reference evidence="2 3" key="1">
    <citation type="journal article" date="2013" name="PLoS ONE">
        <title>Lactobacillus paracasei comparative genomics: towards species pan-genome definition and exploitation of diversity.</title>
        <authorList>
            <person name="Smokvina T."/>
            <person name="Wels M."/>
            <person name="Polka J."/>
            <person name="Chervaux C."/>
            <person name="Brisse S."/>
            <person name="Boekhorst J."/>
            <person name="van Hylckama Vlieg J.E."/>
            <person name="Siezen R.J."/>
        </authorList>
    </citation>
    <scope>NUCLEOTIDE SEQUENCE [LARGE SCALE GENOMIC DNA]</scope>
    <source>
        <strain evidence="2 3">Lpp123</strain>
    </source>
</reference>
<proteinExistence type="predicted"/>
<gene>
    <name evidence="2" type="ORF">Lpp123_10871</name>
</gene>
<sequence length="48" mass="5349">MQWKRGRWLIAAAACILVGLAPQSVAAASKTEQLTLKCSRFCLMRKQI</sequence>
<dbReference type="Proteomes" id="UP000014316">
    <property type="component" value="Unassembled WGS sequence"/>
</dbReference>
<protein>
    <submittedName>
        <fullName evidence="2">Uncharacterized protein</fullName>
    </submittedName>
</protein>
<evidence type="ECO:0000313" key="3">
    <source>
        <dbReference type="Proteomes" id="UP000014316"/>
    </source>
</evidence>
<accession>A0A829GGJ6</accession>
<dbReference type="EMBL" id="ANJW01000650">
    <property type="protein sequence ID" value="EPC52365.1"/>
    <property type="molecule type" value="Genomic_DNA"/>
</dbReference>
<evidence type="ECO:0000256" key="1">
    <source>
        <dbReference type="SAM" id="SignalP"/>
    </source>
</evidence>
<dbReference type="AlphaFoldDB" id="A0A829GGJ6"/>
<feature type="chain" id="PRO_5032907358" evidence="1">
    <location>
        <begin position="28"/>
        <end position="48"/>
    </location>
</feature>
<name>A0A829GGJ6_LACPA</name>
<comment type="caution">
    <text evidence="2">The sequence shown here is derived from an EMBL/GenBank/DDBJ whole genome shotgun (WGS) entry which is preliminary data.</text>
</comment>
<feature type="signal peptide" evidence="1">
    <location>
        <begin position="1"/>
        <end position="27"/>
    </location>
</feature>
<organism evidence="2 3">
    <name type="scientific">Lacticaseibacillus paracasei subsp. paracasei Lpp123</name>
    <dbReference type="NCBI Taxonomy" id="1256201"/>
    <lineage>
        <taxon>Bacteria</taxon>
        <taxon>Bacillati</taxon>
        <taxon>Bacillota</taxon>
        <taxon>Bacilli</taxon>
        <taxon>Lactobacillales</taxon>
        <taxon>Lactobacillaceae</taxon>
        <taxon>Lacticaseibacillus</taxon>
    </lineage>
</organism>
<evidence type="ECO:0000313" key="2">
    <source>
        <dbReference type="EMBL" id="EPC52365.1"/>
    </source>
</evidence>
<keyword evidence="1" id="KW-0732">Signal</keyword>